<dbReference type="CDD" id="cd02440">
    <property type="entry name" value="AdoMet_MTases"/>
    <property type="match status" value="1"/>
</dbReference>
<dbReference type="EC" id="2.1.1.182" evidence="8"/>
<dbReference type="Gene3D" id="1.10.8.100">
    <property type="entry name" value="Ribosomal RNA adenine dimethylase-like, domain 2"/>
    <property type="match status" value="1"/>
</dbReference>
<name>A0A1W1E521_9ZZZZ</name>
<keyword evidence="3 8" id="KW-0489">Methyltransferase</keyword>
<dbReference type="NCBIfam" id="TIGR00755">
    <property type="entry name" value="ksgA"/>
    <property type="match status" value="1"/>
</dbReference>
<dbReference type="InterPro" id="IPR023165">
    <property type="entry name" value="rRNA_Ade_diMease-like_C"/>
</dbReference>
<evidence type="ECO:0000256" key="1">
    <source>
        <dbReference type="ARBA" id="ARBA00022490"/>
    </source>
</evidence>
<dbReference type="InterPro" id="IPR020596">
    <property type="entry name" value="rRNA_Ade_Mease_Trfase_CS"/>
</dbReference>
<dbReference type="SUPFAM" id="SSF53335">
    <property type="entry name" value="S-adenosyl-L-methionine-dependent methyltransferases"/>
    <property type="match status" value="1"/>
</dbReference>
<dbReference type="PANTHER" id="PTHR11727">
    <property type="entry name" value="DIMETHYLADENOSINE TRANSFERASE"/>
    <property type="match status" value="1"/>
</dbReference>
<accession>A0A1W1E521</accession>
<evidence type="ECO:0000256" key="3">
    <source>
        <dbReference type="ARBA" id="ARBA00022603"/>
    </source>
</evidence>
<keyword evidence="5" id="KW-0949">S-adenosyl-L-methionine</keyword>
<dbReference type="GO" id="GO:0052908">
    <property type="term" value="F:16S rRNA (adenine(1518)-N(6)/adenine(1519)-N(6))-dimethyltransferase activity"/>
    <property type="evidence" value="ECO:0007669"/>
    <property type="project" value="UniProtKB-EC"/>
</dbReference>
<dbReference type="Gene3D" id="3.40.50.150">
    <property type="entry name" value="Vaccinia Virus protein VP39"/>
    <property type="match status" value="1"/>
</dbReference>
<protein>
    <submittedName>
        <fullName evidence="8">SSU rRNA (Adenine(1518)-N(6)/adenine(1519)-N(6))-dimethyltransferase</fullName>
        <ecNumber evidence="8">2.1.1.182</ecNumber>
    </submittedName>
</protein>
<dbReference type="AlphaFoldDB" id="A0A1W1E521"/>
<dbReference type="GO" id="GO:0003723">
    <property type="term" value="F:RNA binding"/>
    <property type="evidence" value="ECO:0007669"/>
    <property type="project" value="UniProtKB-KW"/>
</dbReference>
<sequence>MANKHTARKRFGQNFLIDEVIIGRIVSVIAPKFDDNLLEIGPGQGAMTLPLLECVKALNVIEIDRDLIDLLKGFNKGNLVIHEGDALKFDLNTLPTPIRVVGNLPYNISSPILFHLLENRDKVVDMTFMLQKEVVQRMVADNGSKIYGRLSVMIQAFFEAELIFIVPPESFEPAPKVDSAIVYLKPLPKTAVRNMPIFEAIVKASFAQRRKTLRNCLKSHLTQAQTAIDLSQRAEMLAVQDFITLANDYEDIK</sequence>
<reference evidence="8" key="1">
    <citation type="submission" date="2016-10" db="EMBL/GenBank/DDBJ databases">
        <authorList>
            <person name="de Groot N.N."/>
        </authorList>
    </citation>
    <scope>NUCLEOTIDE SEQUENCE</scope>
</reference>
<dbReference type="InterPro" id="IPR011530">
    <property type="entry name" value="rRNA_adenine_dimethylase"/>
</dbReference>
<evidence type="ECO:0000256" key="4">
    <source>
        <dbReference type="ARBA" id="ARBA00022679"/>
    </source>
</evidence>
<dbReference type="PROSITE" id="PS51689">
    <property type="entry name" value="SAM_RNA_A_N6_MT"/>
    <property type="match status" value="1"/>
</dbReference>
<dbReference type="GO" id="GO:0005829">
    <property type="term" value="C:cytosol"/>
    <property type="evidence" value="ECO:0007669"/>
    <property type="project" value="TreeGrafter"/>
</dbReference>
<evidence type="ECO:0000256" key="5">
    <source>
        <dbReference type="ARBA" id="ARBA00022691"/>
    </source>
</evidence>
<keyword evidence="1" id="KW-0963">Cytoplasm</keyword>
<organism evidence="8">
    <name type="scientific">hydrothermal vent metagenome</name>
    <dbReference type="NCBI Taxonomy" id="652676"/>
    <lineage>
        <taxon>unclassified sequences</taxon>
        <taxon>metagenomes</taxon>
        <taxon>ecological metagenomes</taxon>
    </lineage>
</organism>
<evidence type="ECO:0000256" key="2">
    <source>
        <dbReference type="ARBA" id="ARBA00022552"/>
    </source>
</evidence>
<evidence type="ECO:0000313" key="8">
    <source>
        <dbReference type="EMBL" id="SFV89065.1"/>
    </source>
</evidence>
<keyword evidence="2" id="KW-0698">rRNA processing</keyword>
<keyword evidence="4 8" id="KW-0808">Transferase</keyword>
<keyword evidence="6" id="KW-0694">RNA-binding</keyword>
<evidence type="ECO:0000259" key="7">
    <source>
        <dbReference type="SMART" id="SM00650"/>
    </source>
</evidence>
<dbReference type="EMBL" id="FPIA01000116">
    <property type="protein sequence ID" value="SFV89065.1"/>
    <property type="molecule type" value="Genomic_DNA"/>
</dbReference>
<dbReference type="Pfam" id="PF00398">
    <property type="entry name" value="RrnaAD"/>
    <property type="match status" value="1"/>
</dbReference>
<dbReference type="InterPro" id="IPR001737">
    <property type="entry name" value="KsgA/Erm"/>
</dbReference>
<dbReference type="SMART" id="SM00650">
    <property type="entry name" value="rADc"/>
    <property type="match status" value="1"/>
</dbReference>
<dbReference type="PANTHER" id="PTHR11727:SF7">
    <property type="entry name" value="DIMETHYLADENOSINE TRANSFERASE-RELATED"/>
    <property type="match status" value="1"/>
</dbReference>
<dbReference type="HAMAP" id="MF_00607">
    <property type="entry name" value="16SrRNA_methyltr_A"/>
    <property type="match status" value="1"/>
</dbReference>
<dbReference type="InterPro" id="IPR029063">
    <property type="entry name" value="SAM-dependent_MTases_sf"/>
</dbReference>
<gene>
    <name evidence="8" type="ORF">MNB_SUP05-SYMBIONT-7-6</name>
</gene>
<proteinExistence type="inferred from homology"/>
<dbReference type="InterPro" id="IPR020598">
    <property type="entry name" value="rRNA_Ade_methylase_Trfase_N"/>
</dbReference>
<evidence type="ECO:0000256" key="6">
    <source>
        <dbReference type="ARBA" id="ARBA00022884"/>
    </source>
</evidence>
<feature type="domain" description="Ribosomal RNA adenine methylase transferase N-terminal" evidence="7">
    <location>
        <begin position="21"/>
        <end position="188"/>
    </location>
</feature>
<dbReference type="PROSITE" id="PS01131">
    <property type="entry name" value="RRNA_A_DIMETH"/>
    <property type="match status" value="1"/>
</dbReference>